<keyword evidence="3" id="KW-0479">Metal-binding</keyword>
<comment type="cofactor">
    <cofactor evidence="1">
        <name>Mn(2+)</name>
        <dbReference type="ChEBI" id="CHEBI:29035"/>
    </cofactor>
</comment>
<proteinExistence type="predicted"/>
<reference evidence="8 9" key="1">
    <citation type="submission" date="2019-07" db="EMBL/GenBank/DDBJ databases">
        <title>Whole genome shotgun sequence of Microbacterium aerolatum NBRC 103071.</title>
        <authorList>
            <person name="Hosoyama A."/>
            <person name="Uohara A."/>
            <person name="Ohji S."/>
            <person name="Ichikawa N."/>
        </authorList>
    </citation>
    <scope>NUCLEOTIDE SEQUENCE [LARGE SCALE GENOMIC DNA]</scope>
    <source>
        <strain evidence="8 9">NBRC 103071</strain>
    </source>
</reference>
<evidence type="ECO:0000313" key="9">
    <source>
        <dbReference type="Proteomes" id="UP000321225"/>
    </source>
</evidence>
<sequence>MDATMLVGGTAVLLREGADGLETLLIRRPDRGSFAGAWVFPGGVVEDADVVPGESEERIAARAAARECAEEVGLRPQGLHVLSCWVPPAEAPKRVRTWFFLAGAPEGDVLRLAPDEVIDAQWLTPSEAFRRHAAAEALLFPPTWVTLDWLAKRSSVDEALAAASVPELYETHLIGGGVFVWGGDAEHPEGGEGRHRIDTSVLPWVYARD</sequence>
<protein>
    <recommendedName>
        <fullName evidence="7">Nudix hydrolase domain-containing protein</fullName>
    </recommendedName>
</protein>
<dbReference type="OrthoDB" id="7183442at2"/>
<keyword evidence="6" id="KW-0464">Manganese</keyword>
<gene>
    <name evidence="8" type="ORF">MAE01_01940</name>
</gene>
<evidence type="ECO:0000256" key="5">
    <source>
        <dbReference type="ARBA" id="ARBA00022842"/>
    </source>
</evidence>
<keyword evidence="5" id="KW-0460">Magnesium</keyword>
<dbReference type="RefSeq" id="WP_147037682.1">
    <property type="nucleotide sequence ID" value="NZ_BJUW01000001.1"/>
</dbReference>
<dbReference type="Proteomes" id="UP000321225">
    <property type="component" value="Unassembled WGS sequence"/>
</dbReference>
<comment type="cofactor">
    <cofactor evidence="2">
        <name>Mg(2+)</name>
        <dbReference type="ChEBI" id="CHEBI:18420"/>
    </cofactor>
</comment>
<comment type="caution">
    <text evidence="8">The sequence shown here is derived from an EMBL/GenBank/DDBJ whole genome shotgun (WGS) entry which is preliminary data.</text>
</comment>
<dbReference type="SUPFAM" id="SSF55811">
    <property type="entry name" value="Nudix"/>
    <property type="match status" value="1"/>
</dbReference>
<accession>A0A511AA04</accession>
<dbReference type="PROSITE" id="PS51462">
    <property type="entry name" value="NUDIX"/>
    <property type="match status" value="1"/>
</dbReference>
<keyword evidence="9" id="KW-1185">Reference proteome</keyword>
<dbReference type="Gene3D" id="3.90.79.10">
    <property type="entry name" value="Nucleoside Triphosphate Pyrophosphohydrolase"/>
    <property type="match status" value="2"/>
</dbReference>
<evidence type="ECO:0000256" key="1">
    <source>
        <dbReference type="ARBA" id="ARBA00001936"/>
    </source>
</evidence>
<evidence type="ECO:0000256" key="3">
    <source>
        <dbReference type="ARBA" id="ARBA00022723"/>
    </source>
</evidence>
<name>A0A511AA04_9MICO</name>
<dbReference type="PANTHER" id="PTHR12318">
    <property type="entry name" value="TESTOSTERONE-REGULATED PROTEIN RP2"/>
    <property type="match status" value="1"/>
</dbReference>
<dbReference type="InterPro" id="IPR039121">
    <property type="entry name" value="NUDT19"/>
</dbReference>
<evidence type="ECO:0000259" key="7">
    <source>
        <dbReference type="PROSITE" id="PS51462"/>
    </source>
</evidence>
<dbReference type="InterPro" id="IPR000086">
    <property type="entry name" value="NUDIX_hydrolase_dom"/>
</dbReference>
<evidence type="ECO:0000256" key="6">
    <source>
        <dbReference type="ARBA" id="ARBA00023211"/>
    </source>
</evidence>
<keyword evidence="4" id="KW-0378">Hydrolase</keyword>
<dbReference type="GO" id="GO:0016818">
    <property type="term" value="F:hydrolase activity, acting on acid anhydrides, in phosphorus-containing anhydrides"/>
    <property type="evidence" value="ECO:0007669"/>
    <property type="project" value="InterPro"/>
</dbReference>
<evidence type="ECO:0000256" key="4">
    <source>
        <dbReference type="ARBA" id="ARBA00022801"/>
    </source>
</evidence>
<dbReference type="PANTHER" id="PTHR12318:SF0">
    <property type="entry name" value="ACYL-COENZYME A DIPHOSPHATASE NUDT19"/>
    <property type="match status" value="1"/>
</dbReference>
<dbReference type="Pfam" id="PF00293">
    <property type="entry name" value="NUDIX"/>
    <property type="match status" value="1"/>
</dbReference>
<organism evidence="8 9">
    <name type="scientific">Microbacterium aerolatum</name>
    <dbReference type="NCBI Taxonomy" id="153731"/>
    <lineage>
        <taxon>Bacteria</taxon>
        <taxon>Bacillati</taxon>
        <taxon>Actinomycetota</taxon>
        <taxon>Actinomycetes</taxon>
        <taxon>Micrococcales</taxon>
        <taxon>Microbacteriaceae</taxon>
        <taxon>Microbacterium</taxon>
    </lineage>
</organism>
<dbReference type="EMBL" id="BJUW01000001">
    <property type="protein sequence ID" value="GEK85018.1"/>
    <property type="molecule type" value="Genomic_DNA"/>
</dbReference>
<dbReference type="AlphaFoldDB" id="A0A511AA04"/>
<feature type="domain" description="Nudix hydrolase" evidence="7">
    <location>
        <begin position="5"/>
        <end position="146"/>
    </location>
</feature>
<dbReference type="GO" id="GO:0046872">
    <property type="term" value="F:metal ion binding"/>
    <property type="evidence" value="ECO:0007669"/>
    <property type="project" value="UniProtKB-KW"/>
</dbReference>
<evidence type="ECO:0000256" key="2">
    <source>
        <dbReference type="ARBA" id="ARBA00001946"/>
    </source>
</evidence>
<evidence type="ECO:0000313" key="8">
    <source>
        <dbReference type="EMBL" id="GEK85018.1"/>
    </source>
</evidence>
<dbReference type="InterPro" id="IPR015797">
    <property type="entry name" value="NUDIX_hydrolase-like_dom_sf"/>
</dbReference>